<dbReference type="AlphaFoldDB" id="A0A1G2E2F8"/>
<organism evidence="1 2">
    <name type="scientific">Candidatus Nealsonbacteria bacterium RIFCSPHIGHO2_01_FULL_43_31</name>
    <dbReference type="NCBI Taxonomy" id="1801665"/>
    <lineage>
        <taxon>Bacteria</taxon>
        <taxon>Candidatus Nealsoniibacteriota</taxon>
    </lineage>
</organism>
<reference evidence="1 2" key="1">
    <citation type="journal article" date="2016" name="Nat. Commun.">
        <title>Thousands of microbial genomes shed light on interconnected biogeochemical processes in an aquifer system.</title>
        <authorList>
            <person name="Anantharaman K."/>
            <person name="Brown C.T."/>
            <person name="Hug L.A."/>
            <person name="Sharon I."/>
            <person name="Castelle C.J."/>
            <person name="Probst A.J."/>
            <person name="Thomas B.C."/>
            <person name="Singh A."/>
            <person name="Wilkins M.J."/>
            <person name="Karaoz U."/>
            <person name="Brodie E.L."/>
            <person name="Williams K.H."/>
            <person name="Hubbard S.S."/>
            <person name="Banfield J.F."/>
        </authorList>
    </citation>
    <scope>NUCLEOTIDE SEQUENCE [LARGE SCALE GENOMIC DNA]</scope>
</reference>
<sequence>MRITFQSQENIQNIMRHCGYFFIKQEQNELAFVRPLSSAGSGYPRFHIYVNMEKFPHETQINLHLDQKKPVYRGTTAHSGEYEGEIVEKETKRIKQILGL</sequence>
<dbReference type="EMBL" id="MHMA01000031">
    <property type="protein sequence ID" value="OGZ19892.1"/>
    <property type="molecule type" value="Genomic_DNA"/>
</dbReference>
<gene>
    <name evidence="1" type="ORF">A2654_00730</name>
</gene>
<dbReference type="Proteomes" id="UP000178721">
    <property type="component" value="Unassembled WGS sequence"/>
</dbReference>
<comment type="caution">
    <text evidence="1">The sequence shown here is derived from an EMBL/GenBank/DDBJ whole genome shotgun (WGS) entry which is preliminary data.</text>
</comment>
<evidence type="ECO:0000313" key="2">
    <source>
        <dbReference type="Proteomes" id="UP000178721"/>
    </source>
</evidence>
<evidence type="ECO:0000313" key="1">
    <source>
        <dbReference type="EMBL" id="OGZ19892.1"/>
    </source>
</evidence>
<protein>
    <submittedName>
        <fullName evidence="1">Uncharacterized protein</fullName>
    </submittedName>
</protein>
<accession>A0A1G2E2F8</accession>
<name>A0A1G2E2F8_9BACT</name>
<proteinExistence type="predicted"/>